<evidence type="ECO:0000313" key="1">
    <source>
        <dbReference type="EMBL" id="OGM34658.1"/>
    </source>
</evidence>
<accession>A0A1F7Z6W4</accession>
<dbReference type="EMBL" id="MGGR01000004">
    <property type="protein sequence ID" value="OGM34658.1"/>
    <property type="molecule type" value="Genomic_DNA"/>
</dbReference>
<dbReference type="Proteomes" id="UP000177169">
    <property type="component" value="Unassembled WGS sequence"/>
</dbReference>
<evidence type="ECO:0000313" key="2">
    <source>
        <dbReference type="Proteomes" id="UP000177169"/>
    </source>
</evidence>
<protein>
    <submittedName>
        <fullName evidence="1">Uncharacterized protein</fullName>
    </submittedName>
</protein>
<proteinExistence type="predicted"/>
<reference evidence="1 2" key="1">
    <citation type="journal article" date="2016" name="Nat. Commun.">
        <title>Thousands of microbial genomes shed light on interconnected biogeochemical processes in an aquifer system.</title>
        <authorList>
            <person name="Anantharaman K."/>
            <person name="Brown C.T."/>
            <person name="Hug L.A."/>
            <person name="Sharon I."/>
            <person name="Castelle C.J."/>
            <person name="Probst A.J."/>
            <person name="Thomas B.C."/>
            <person name="Singh A."/>
            <person name="Wilkins M.J."/>
            <person name="Karaoz U."/>
            <person name="Brodie E.L."/>
            <person name="Williams K.H."/>
            <person name="Hubbard S.S."/>
            <person name="Banfield J.F."/>
        </authorList>
    </citation>
    <scope>NUCLEOTIDE SEQUENCE [LARGE SCALE GENOMIC DNA]</scope>
</reference>
<name>A0A1F7Z6W4_9BACT</name>
<gene>
    <name evidence="1" type="ORF">A3D01_06480</name>
</gene>
<sequence length="206" mass="24213">MGPEKIEQKQEAKMKSGVRFIRGSRHRIELHWSQDGGKFSLDEVLLYRYRIPMIGSLLIRSIKFILNRLNRQGEFVGFRSLDDHPDVIKTWLEGKRVDPIQIEGAIRAIYHYLSWDDIDKADQTLFVLEEALRMEPRISRQTLTFLQTGLLQRNALLAYTPQEIVRLQLEVNLARGDEIIKVVYKRGECFVCRWREDMVPEPLFAI</sequence>
<comment type="caution">
    <text evidence="1">The sequence shown here is derived from an EMBL/GenBank/DDBJ whole genome shotgun (WGS) entry which is preliminary data.</text>
</comment>
<dbReference type="AlphaFoldDB" id="A0A1F7Z6W4"/>
<organism evidence="1 2">
    <name type="scientific">Candidatus Woesebacteria bacterium RIFCSPHIGHO2_02_FULL_39_13</name>
    <dbReference type="NCBI Taxonomy" id="1802505"/>
    <lineage>
        <taxon>Bacteria</taxon>
        <taxon>Candidatus Woeseibacteriota</taxon>
    </lineage>
</organism>